<organism evidence="8 9">
    <name type="scientific">Hyella patelloides LEGE 07179</name>
    <dbReference type="NCBI Taxonomy" id="945734"/>
    <lineage>
        <taxon>Bacteria</taxon>
        <taxon>Bacillati</taxon>
        <taxon>Cyanobacteriota</taxon>
        <taxon>Cyanophyceae</taxon>
        <taxon>Pleurocapsales</taxon>
        <taxon>Hyellaceae</taxon>
        <taxon>Hyella</taxon>
    </lineage>
</organism>
<evidence type="ECO:0000259" key="6">
    <source>
        <dbReference type="Pfam" id="PF01648"/>
    </source>
</evidence>
<dbReference type="GO" id="GO:0019878">
    <property type="term" value="P:lysine biosynthetic process via aminoadipic acid"/>
    <property type="evidence" value="ECO:0007669"/>
    <property type="project" value="TreeGrafter"/>
</dbReference>
<dbReference type="AlphaFoldDB" id="A0A563W5I8"/>
<sequence>MKIINRDLNWEKPPSSLKIFNNNQVHLWRANLKIPTKQITELNNILSLDEKERAERFRFPQHRNRFVAARGFLRQIISGYLNIASQEIVFSYGGRGKPKLANSNLQFNISHSQDIALYAFTNHQLIGIDVEYLRSNVECHKIAQRFFTSAESQLITSLSKEKQTQTFFHLWTVKEAYLKAIGEGLVGGLETVEIDVNQTSKLKILAISGEQAKADNWLFSSFIPHNDFIATVAINTQEQALKSKNFALN</sequence>
<protein>
    <submittedName>
        <fullName evidence="8">4'-phosphopantetheinyl transferase HetI</fullName>
        <ecNumber evidence="8">2.7.8.-</ecNumber>
    </submittedName>
</protein>
<evidence type="ECO:0000256" key="4">
    <source>
        <dbReference type="ARBA" id="ARBA00022723"/>
    </source>
</evidence>
<evidence type="ECO:0000256" key="3">
    <source>
        <dbReference type="ARBA" id="ARBA00022679"/>
    </source>
</evidence>
<dbReference type="NCBIfam" id="TIGR00556">
    <property type="entry name" value="pantethn_trn"/>
    <property type="match status" value="1"/>
</dbReference>
<keyword evidence="3 8" id="KW-0808">Transferase</keyword>
<dbReference type="Proteomes" id="UP000320055">
    <property type="component" value="Unassembled WGS sequence"/>
</dbReference>
<dbReference type="GO" id="GO:0008897">
    <property type="term" value="F:holo-[acyl-carrier-protein] synthase activity"/>
    <property type="evidence" value="ECO:0007669"/>
    <property type="project" value="InterPro"/>
</dbReference>
<dbReference type="InterPro" id="IPR008278">
    <property type="entry name" value="4-PPantetheinyl_Trfase_dom"/>
</dbReference>
<dbReference type="InterPro" id="IPR037143">
    <property type="entry name" value="4-PPantetheinyl_Trfase_dom_sf"/>
</dbReference>
<dbReference type="Pfam" id="PF22624">
    <property type="entry name" value="AASDHPPT_N"/>
    <property type="match status" value="1"/>
</dbReference>
<dbReference type="InterPro" id="IPR004568">
    <property type="entry name" value="Ppantetheine-prot_Trfase_dom"/>
</dbReference>
<dbReference type="GO" id="GO:0000287">
    <property type="term" value="F:magnesium ion binding"/>
    <property type="evidence" value="ECO:0007669"/>
    <property type="project" value="InterPro"/>
</dbReference>
<dbReference type="Pfam" id="PF01648">
    <property type="entry name" value="ACPS"/>
    <property type="match status" value="1"/>
</dbReference>
<proteinExistence type="inferred from homology"/>
<keyword evidence="9" id="KW-1185">Reference proteome</keyword>
<accession>A0A563W5I8</accession>
<dbReference type="InterPro" id="IPR055066">
    <property type="entry name" value="AASDHPPT_N"/>
</dbReference>
<evidence type="ECO:0000256" key="1">
    <source>
        <dbReference type="ARBA" id="ARBA00001946"/>
    </source>
</evidence>
<name>A0A563W5I8_9CYAN</name>
<comment type="cofactor">
    <cofactor evidence="1">
        <name>Mg(2+)</name>
        <dbReference type="ChEBI" id="CHEBI:18420"/>
    </cofactor>
</comment>
<evidence type="ECO:0000313" key="8">
    <source>
        <dbReference type="EMBL" id="VEP18946.1"/>
    </source>
</evidence>
<evidence type="ECO:0000259" key="7">
    <source>
        <dbReference type="Pfam" id="PF22624"/>
    </source>
</evidence>
<feature type="domain" description="4'-phosphopantetheinyl transferase N-terminal" evidence="7">
    <location>
        <begin position="37"/>
        <end position="119"/>
    </location>
</feature>
<keyword evidence="4" id="KW-0479">Metal-binding</keyword>
<dbReference type="EC" id="2.7.8.-" evidence="8"/>
<dbReference type="Gene3D" id="3.90.470.20">
    <property type="entry name" value="4'-phosphopantetheinyl transferase domain"/>
    <property type="match status" value="2"/>
</dbReference>
<evidence type="ECO:0000256" key="5">
    <source>
        <dbReference type="ARBA" id="ARBA00022842"/>
    </source>
</evidence>
<dbReference type="GO" id="GO:0006633">
    <property type="term" value="P:fatty acid biosynthetic process"/>
    <property type="evidence" value="ECO:0007669"/>
    <property type="project" value="InterPro"/>
</dbReference>
<feature type="domain" description="4'-phosphopantetheinyl transferase" evidence="6">
    <location>
        <begin position="126"/>
        <end position="232"/>
    </location>
</feature>
<evidence type="ECO:0000256" key="2">
    <source>
        <dbReference type="ARBA" id="ARBA00010990"/>
    </source>
</evidence>
<dbReference type="PANTHER" id="PTHR12215">
    <property type="entry name" value="PHOSPHOPANTETHEINE TRANSFERASE"/>
    <property type="match status" value="1"/>
</dbReference>
<dbReference type="GO" id="GO:0005829">
    <property type="term" value="C:cytosol"/>
    <property type="evidence" value="ECO:0007669"/>
    <property type="project" value="TreeGrafter"/>
</dbReference>
<comment type="similarity">
    <text evidence="2">Belongs to the P-Pant transferase superfamily. Gsp/Sfp/HetI/AcpT family.</text>
</comment>
<dbReference type="RefSeq" id="WP_144868542.1">
    <property type="nucleotide sequence ID" value="NZ_LR213854.1"/>
</dbReference>
<evidence type="ECO:0000313" key="9">
    <source>
        <dbReference type="Proteomes" id="UP000320055"/>
    </source>
</evidence>
<dbReference type="InterPro" id="IPR050559">
    <property type="entry name" value="P-Pant_transferase_sf"/>
</dbReference>
<keyword evidence="5" id="KW-0460">Magnesium</keyword>
<dbReference type="SUPFAM" id="SSF56214">
    <property type="entry name" value="4'-phosphopantetheinyl transferase"/>
    <property type="match status" value="2"/>
</dbReference>
<gene>
    <name evidence="8" type="primary">hetI</name>
    <name evidence="8" type="ORF">H1P_980004</name>
</gene>
<dbReference type="EMBL" id="CAACVJ010000707">
    <property type="protein sequence ID" value="VEP18946.1"/>
    <property type="molecule type" value="Genomic_DNA"/>
</dbReference>
<dbReference type="PANTHER" id="PTHR12215:SF10">
    <property type="entry name" value="L-AMINOADIPATE-SEMIALDEHYDE DEHYDROGENASE-PHOSPHOPANTETHEINYL TRANSFERASE"/>
    <property type="match status" value="1"/>
</dbReference>
<dbReference type="OrthoDB" id="9808281at2"/>
<reference evidence="8 9" key="1">
    <citation type="submission" date="2019-01" db="EMBL/GenBank/DDBJ databases">
        <authorList>
            <person name="Brito A."/>
        </authorList>
    </citation>
    <scope>NUCLEOTIDE SEQUENCE [LARGE SCALE GENOMIC DNA]</scope>
    <source>
        <strain evidence="8">1</strain>
    </source>
</reference>